<feature type="domain" description="AAA+ ATPase" evidence="6">
    <location>
        <begin position="255"/>
        <end position="395"/>
    </location>
</feature>
<proteinExistence type="inferred from homology"/>
<dbReference type="PANTHER" id="PTHR42960">
    <property type="entry name" value="YCF46 PROTEIN"/>
    <property type="match status" value="1"/>
</dbReference>
<dbReference type="GO" id="GO:0016887">
    <property type="term" value="F:ATP hydrolysis activity"/>
    <property type="evidence" value="ECO:0007669"/>
    <property type="project" value="InterPro"/>
</dbReference>
<dbReference type="GO" id="GO:0005524">
    <property type="term" value="F:ATP binding"/>
    <property type="evidence" value="ECO:0007669"/>
    <property type="project" value="UniProtKB-KW"/>
</dbReference>
<keyword evidence="2" id="KW-0067">ATP-binding</keyword>
<dbReference type="KEGG" id="pnd:Pla175_18020"/>
<dbReference type="AlphaFoldDB" id="A0A518DAB6"/>
<dbReference type="InterPro" id="IPR052381">
    <property type="entry name" value="AAA_domain_protein"/>
</dbReference>
<evidence type="ECO:0000259" key="6">
    <source>
        <dbReference type="SMART" id="SM00382"/>
    </source>
</evidence>
<feature type="region of interest" description="Disordered" evidence="5">
    <location>
        <begin position="483"/>
        <end position="504"/>
    </location>
</feature>
<dbReference type="GO" id="GO:0006508">
    <property type="term" value="P:proteolysis"/>
    <property type="evidence" value="ECO:0007669"/>
    <property type="project" value="UniProtKB-KW"/>
</dbReference>
<keyword evidence="7" id="KW-0482">Metalloprotease</keyword>
<dbReference type="OrthoDB" id="9806903at2"/>
<organism evidence="7 8">
    <name type="scientific">Pirellulimonas nuda</name>
    <dbReference type="NCBI Taxonomy" id="2528009"/>
    <lineage>
        <taxon>Bacteria</taxon>
        <taxon>Pseudomonadati</taxon>
        <taxon>Planctomycetota</taxon>
        <taxon>Planctomycetia</taxon>
        <taxon>Pirellulales</taxon>
        <taxon>Lacipirellulaceae</taxon>
        <taxon>Pirellulimonas</taxon>
    </lineage>
</organism>
<evidence type="ECO:0000313" key="8">
    <source>
        <dbReference type="Proteomes" id="UP000317429"/>
    </source>
</evidence>
<dbReference type="Gene3D" id="3.40.50.300">
    <property type="entry name" value="P-loop containing nucleotide triphosphate hydrolases"/>
    <property type="match status" value="1"/>
</dbReference>
<evidence type="ECO:0000256" key="4">
    <source>
        <dbReference type="ARBA" id="ARBA00040480"/>
    </source>
</evidence>
<accession>A0A518DAB6</accession>
<dbReference type="SUPFAM" id="SSF52540">
    <property type="entry name" value="P-loop containing nucleoside triphosphate hydrolases"/>
    <property type="match status" value="1"/>
</dbReference>
<name>A0A518DAB6_9BACT</name>
<dbReference type="InterPro" id="IPR003593">
    <property type="entry name" value="AAA+_ATPase"/>
</dbReference>
<keyword evidence="7" id="KW-0645">Protease</keyword>
<keyword evidence="8" id="KW-1185">Reference proteome</keyword>
<dbReference type="PANTHER" id="PTHR42960:SF1">
    <property type="entry name" value="YCF46 PROTEIN"/>
    <property type="match status" value="1"/>
</dbReference>
<evidence type="ECO:0000256" key="1">
    <source>
        <dbReference type="ARBA" id="ARBA00022741"/>
    </source>
</evidence>
<dbReference type="GO" id="GO:0008237">
    <property type="term" value="F:metallopeptidase activity"/>
    <property type="evidence" value="ECO:0007669"/>
    <property type="project" value="UniProtKB-KW"/>
</dbReference>
<dbReference type="Pfam" id="PF00004">
    <property type="entry name" value="AAA"/>
    <property type="match status" value="1"/>
</dbReference>
<evidence type="ECO:0000256" key="2">
    <source>
        <dbReference type="ARBA" id="ARBA00022840"/>
    </source>
</evidence>
<dbReference type="Proteomes" id="UP000317429">
    <property type="component" value="Chromosome"/>
</dbReference>
<dbReference type="EMBL" id="CP036291">
    <property type="protein sequence ID" value="QDU88424.1"/>
    <property type="molecule type" value="Genomic_DNA"/>
</dbReference>
<evidence type="ECO:0000256" key="3">
    <source>
        <dbReference type="ARBA" id="ARBA00038088"/>
    </source>
</evidence>
<dbReference type="InterPro" id="IPR027417">
    <property type="entry name" value="P-loop_NTPase"/>
</dbReference>
<keyword evidence="1" id="KW-0547">Nucleotide-binding</keyword>
<dbReference type="SMART" id="SM00382">
    <property type="entry name" value="AAA"/>
    <property type="match status" value="1"/>
</dbReference>
<evidence type="ECO:0000256" key="5">
    <source>
        <dbReference type="SAM" id="MobiDB-lite"/>
    </source>
</evidence>
<comment type="similarity">
    <text evidence="3">Belongs to the AAA ATPase family. Highly divergent.</text>
</comment>
<dbReference type="InterPro" id="IPR003959">
    <property type="entry name" value="ATPase_AAA_core"/>
</dbReference>
<reference evidence="7 8" key="1">
    <citation type="submission" date="2019-02" db="EMBL/GenBank/DDBJ databases">
        <title>Deep-cultivation of Planctomycetes and their phenomic and genomic characterization uncovers novel biology.</title>
        <authorList>
            <person name="Wiegand S."/>
            <person name="Jogler M."/>
            <person name="Boedeker C."/>
            <person name="Pinto D."/>
            <person name="Vollmers J."/>
            <person name="Rivas-Marin E."/>
            <person name="Kohn T."/>
            <person name="Peeters S.H."/>
            <person name="Heuer A."/>
            <person name="Rast P."/>
            <person name="Oberbeckmann S."/>
            <person name="Bunk B."/>
            <person name="Jeske O."/>
            <person name="Meyerdierks A."/>
            <person name="Storesund J.E."/>
            <person name="Kallscheuer N."/>
            <person name="Luecker S."/>
            <person name="Lage O.M."/>
            <person name="Pohl T."/>
            <person name="Merkel B.J."/>
            <person name="Hornburger P."/>
            <person name="Mueller R.-W."/>
            <person name="Bruemmer F."/>
            <person name="Labrenz M."/>
            <person name="Spormann A.M."/>
            <person name="Op den Camp H."/>
            <person name="Overmann J."/>
            <person name="Amann R."/>
            <person name="Jetten M.S.M."/>
            <person name="Mascher T."/>
            <person name="Medema M.H."/>
            <person name="Devos D.P."/>
            <person name="Kaster A.-K."/>
            <person name="Ovreas L."/>
            <person name="Rohde M."/>
            <person name="Galperin M.Y."/>
            <person name="Jogler C."/>
        </authorList>
    </citation>
    <scope>NUCLEOTIDE SEQUENCE [LARGE SCALE GENOMIC DNA]</scope>
    <source>
        <strain evidence="7 8">Pla175</strain>
    </source>
</reference>
<keyword evidence="7" id="KW-0378">Hydrolase</keyword>
<gene>
    <name evidence="7" type="primary">ftsH1_1</name>
    <name evidence="7" type="ORF">Pla175_18020</name>
</gene>
<evidence type="ECO:0000313" key="7">
    <source>
        <dbReference type="EMBL" id="QDU88424.1"/>
    </source>
</evidence>
<sequence>MSLSETLQEHVRACFSGLWITSHEHPDALEEIATLCRAENWRAWGWDVELGAWGTVSAVPATASDPVSAVRLLDHAPRDAGATLLVLPNFHRYLSSVEVVQAVTRQVEVGRRRSTFVVVIAPVVQLPPELERLFVVIEHALPDRKQLAEIARGVATERGELPKGPGFEQLIDAASGLSRYEAEGAFALSLVRQRRLTPETLWSLKAQTLAQGGLVTLHRGGGSFDQLGGLESLKGFCRRALRPRPSDSKSGASIRPQGVLLLGVPGTGKSAIAKAIGAETGRPTLVLDVGRLMGSLVGQTEERTRGALASIDAMAPCVLFVDELDKALSGVGGQNGGQAGDSGVQSRLFGSLLSWLADHESDVFVVATANDVSRLPPELTRAERFDAVFFLDLPGRQQKDAIWKIHRSSLGIAPGQRRPADDDWTGAEVRSCCRLARLLDLPLVEAARHVVPIASTAAESVARLRGWASGRCLSADTPGVYRSAAAAPRQGRRRRVKRLDPSDN</sequence>
<dbReference type="RefSeq" id="WP_145283331.1">
    <property type="nucleotide sequence ID" value="NZ_CP036291.1"/>
</dbReference>
<protein>
    <recommendedName>
        <fullName evidence="4">Uncharacterized AAA domain-containing protein ycf46</fullName>
    </recommendedName>
</protein>